<gene>
    <name evidence="2" type="ORF">MOOR_16460</name>
</gene>
<reference evidence="2 3" key="1">
    <citation type="submission" date="2016-08" db="EMBL/GenBank/DDBJ databases">
        <title>Genome-based comparison of Moorella thermoacetic strains.</title>
        <authorList>
            <person name="Poehlein A."/>
            <person name="Bengelsdorf F.R."/>
            <person name="Esser C."/>
            <person name="Duerre P."/>
            <person name="Daniel R."/>
        </authorList>
    </citation>
    <scope>NUCLEOTIDE SEQUENCE [LARGE SCALE GENOMIC DNA]</scope>
    <source>
        <strain evidence="2 3">DSM 11768</strain>
    </source>
</reference>
<dbReference type="AlphaFoldDB" id="A0A1J5JVX3"/>
<dbReference type="Proteomes" id="UP000182743">
    <property type="component" value="Unassembled WGS sequence"/>
</dbReference>
<organism evidence="2 3">
    <name type="scientific">Neomoorella thermoacetica</name>
    <name type="common">Clostridium thermoaceticum</name>
    <dbReference type="NCBI Taxonomy" id="1525"/>
    <lineage>
        <taxon>Bacteria</taxon>
        <taxon>Bacillati</taxon>
        <taxon>Bacillota</taxon>
        <taxon>Clostridia</taxon>
        <taxon>Neomoorellales</taxon>
        <taxon>Neomoorellaceae</taxon>
        <taxon>Neomoorella</taxon>
    </lineage>
</organism>
<dbReference type="CDD" id="cd11614">
    <property type="entry name" value="SAF_CpaB_FlgA_like"/>
    <property type="match status" value="1"/>
</dbReference>
<dbReference type="EMBL" id="MIHH01000008">
    <property type="protein sequence ID" value="OIQ08727.1"/>
    <property type="molecule type" value="Genomic_DNA"/>
</dbReference>
<evidence type="ECO:0000259" key="1">
    <source>
        <dbReference type="SMART" id="SM00858"/>
    </source>
</evidence>
<evidence type="ECO:0000313" key="3">
    <source>
        <dbReference type="Proteomes" id="UP000182743"/>
    </source>
</evidence>
<dbReference type="Pfam" id="PF08666">
    <property type="entry name" value="SAF"/>
    <property type="match status" value="1"/>
</dbReference>
<dbReference type="SMART" id="SM00858">
    <property type="entry name" value="SAF"/>
    <property type="match status" value="1"/>
</dbReference>
<name>A0A1J5JVX3_NEOTH</name>
<accession>A0A1J5JVX3</accession>
<proteinExistence type="predicted"/>
<sequence length="212" mass="21993">MSRKVGIVISLILALIFTAAILAAGNGKYRQATKTVEVVKAVRFIPAGERITADSITTVRVPESMASGLATNPKDLEGKEAKVSLLKDQFVWKDAAGELAAGPGMVEVVLPVDLAASGAVWPGERVNIHIAVKNNNPGSSAPSPKICENVLVTKVLGQDGVEIEPGKTTGLNPTTNKVPVAVGVEVPKDVEDVLVQAAANKTVYLVKVPAGA</sequence>
<dbReference type="InterPro" id="IPR013974">
    <property type="entry name" value="SAF"/>
</dbReference>
<protein>
    <submittedName>
        <fullName evidence="2">SAF domain protein</fullName>
    </submittedName>
</protein>
<feature type="domain" description="SAF" evidence="1">
    <location>
        <begin position="36"/>
        <end position="97"/>
    </location>
</feature>
<evidence type="ECO:0000313" key="2">
    <source>
        <dbReference type="EMBL" id="OIQ08727.1"/>
    </source>
</evidence>
<comment type="caution">
    <text evidence="2">The sequence shown here is derived from an EMBL/GenBank/DDBJ whole genome shotgun (WGS) entry which is preliminary data.</text>
</comment>
<dbReference type="RefSeq" id="WP_071520976.1">
    <property type="nucleotide sequence ID" value="NZ_MIHH01000008.1"/>
</dbReference>